<evidence type="ECO:0000256" key="1">
    <source>
        <dbReference type="ARBA" id="ARBA00006817"/>
    </source>
</evidence>
<feature type="region of interest" description="Disordered" evidence="6">
    <location>
        <begin position="1385"/>
        <end position="1410"/>
    </location>
</feature>
<proteinExistence type="inferred from homology"/>
<evidence type="ECO:0000256" key="5">
    <source>
        <dbReference type="SAM" id="Coils"/>
    </source>
</evidence>
<dbReference type="SUPFAM" id="SSF111347">
    <property type="entry name" value="Rap/Ran-GAP"/>
    <property type="match status" value="1"/>
</dbReference>
<feature type="region of interest" description="Disordered" evidence="6">
    <location>
        <begin position="1240"/>
        <end position="1260"/>
    </location>
</feature>
<dbReference type="Proteomes" id="UP000887572">
    <property type="component" value="Unplaced"/>
</dbReference>
<dbReference type="InterPro" id="IPR013538">
    <property type="entry name" value="ASHA1/2-like_C"/>
</dbReference>
<feature type="region of interest" description="Disordered" evidence="6">
    <location>
        <begin position="2047"/>
        <end position="2072"/>
    </location>
</feature>
<evidence type="ECO:0000259" key="7">
    <source>
        <dbReference type="PROSITE" id="PS50085"/>
    </source>
</evidence>
<keyword evidence="2" id="KW-0343">GTPase activation</keyword>
<name>A0A914HFY5_GLORO</name>
<dbReference type="InterPro" id="IPR023393">
    <property type="entry name" value="START-like_dom_sf"/>
</dbReference>
<protein>
    <submittedName>
        <fullName evidence="9">Rap-GAP domain-containing protein</fullName>
    </submittedName>
</protein>
<feature type="compositionally biased region" description="Pro residues" evidence="6">
    <location>
        <begin position="1246"/>
        <end position="1256"/>
    </location>
</feature>
<dbReference type="Pfam" id="PF08327">
    <property type="entry name" value="AHSA1"/>
    <property type="match status" value="1"/>
</dbReference>
<dbReference type="GO" id="GO:0005737">
    <property type="term" value="C:cytoplasm"/>
    <property type="evidence" value="ECO:0007669"/>
    <property type="project" value="TreeGrafter"/>
</dbReference>
<feature type="region of interest" description="Disordered" evidence="6">
    <location>
        <begin position="1335"/>
        <end position="1359"/>
    </location>
</feature>
<feature type="region of interest" description="Disordered" evidence="6">
    <location>
        <begin position="2111"/>
        <end position="2186"/>
    </location>
</feature>
<dbReference type="CDD" id="cd08892">
    <property type="entry name" value="SRPBCC_Aha1"/>
    <property type="match status" value="1"/>
</dbReference>
<evidence type="ECO:0000256" key="3">
    <source>
        <dbReference type="ARBA" id="ARBA00022553"/>
    </source>
</evidence>
<feature type="compositionally biased region" description="Low complexity" evidence="6">
    <location>
        <begin position="2055"/>
        <end position="2066"/>
    </location>
</feature>
<feature type="region of interest" description="Disordered" evidence="6">
    <location>
        <begin position="154"/>
        <end position="173"/>
    </location>
</feature>
<dbReference type="Pfam" id="PF21022">
    <property type="entry name" value="Rap-GAP_dimer"/>
    <property type="match status" value="1"/>
</dbReference>
<dbReference type="Gene3D" id="3.15.10.20">
    <property type="entry name" value="Activator of Hsp90 ATPase Aha1, N-terminal domain"/>
    <property type="match status" value="1"/>
</dbReference>
<dbReference type="GO" id="GO:0005096">
    <property type="term" value="F:GTPase activator activity"/>
    <property type="evidence" value="ECO:0007669"/>
    <property type="project" value="UniProtKB-KW"/>
</dbReference>
<feature type="compositionally biased region" description="Polar residues" evidence="6">
    <location>
        <begin position="1339"/>
        <end position="1349"/>
    </location>
</feature>
<dbReference type="GO" id="GO:0001671">
    <property type="term" value="F:ATPase activator activity"/>
    <property type="evidence" value="ECO:0007669"/>
    <property type="project" value="InterPro"/>
</dbReference>
<feature type="coiled-coil region" evidence="5">
    <location>
        <begin position="2196"/>
        <end position="2230"/>
    </location>
</feature>
<dbReference type="SMART" id="SM01000">
    <property type="entry name" value="Aha1_N"/>
    <property type="match status" value="1"/>
</dbReference>
<evidence type="ECO:0000313" key="8">
    <source>
        <dbReference type="Proteomes" id="UP000887572"/>
    </source>
</evidence>
<feature type="domain" description="Rap-GAP" evidence="7">
    <location>
        <begin position="1561"/>
        <end position="1778"/>
    </location>
</feature>
<organism evidence="8 9">
    <name type="scientific">Globodera rostochiensis</name>
    <name type="common">Golden nematode worm</name>
    <name type="synonym">Heterodera rostochiensis</name>
    <dbReference type="NCBI Taxonomy" id="31243"/>
    <lineage>
        <taxon>Eukaryota</taxon>
        <taxon>Metazoa</taxon>
        <taxon>Ecdysozoa</taxon>
        <taxon>Nematoda</taxon>
        <taxon>Chromadorea</taxon>
        <taxon>Rhabditida</taxon>
        <taxon>Tylenchina</taxon>
        <taxon>Tylenchomorpha</taxon>
        <taxon>Tylenchoidea</taxon>
        <taxon>Heteroderidae</taxon>
        <taxon>Heteroderinae</taxon>
        <taxon>Globodera</taxon>
    </lineage>
</organism>
<dbReference type="SUPFAM" id="SSF50156">
    <property type="entry name" value="PDZ domain-like"/>
    <property type="match status" value="1"/>
</dbReference>
<dbReference type="GO" id="GO:0051056">
    <property type="term" value="P:regulation of small GTPase mediated signal transduction"/>
    <property type="evidence" value="ECO:0007669"/>
    <property type="project" value="InterPro"/>
</dbReference>
<dbReference type="PANTHER" id="PTHR15711">
    <property type="entry name" value="RAP GTPASE-ACTIVATING PROTEIN"/>
    <property type="match status" value="1"/>
</dbReference>
<dbReference type="Gene3D" id="3.40.50.11210">
    <property type="entry name" value="Rap/Ran-GAP"/>
    <property type="match status" value="1"/>
</dbReference>
<dbReference type="Gene3D" id="6.10.140.210">
    <property type="match status" value="1"/>
</dbReference>
<dbReference type="InterPro" id="IPR015310">
    <property type="entry name" value="AHSA1-like_N"/>
</dbReference>
<dbReference type="Pfam" id="PF02145">
    <property type="entry name" value="Rap_GAP"/>
    <property type="match status" value="1"/>
</dbReference>
<evidence type="ECO:0000256" key="6">
    <source>
        <dbReference type="SAM" id="MobiDB-lite"/>
    </source>
</evidence>
<dbReference type="InterPro" id="IPR036034">
    <property type="entry name" value="PDZ_sf"/>
</dbReference>
<feature type="compositionally biased region" description="Low complexity" evidence="6">
    <location>
        <begin position="2122"/>
        <end position="2134"/>
    </location>
</feature>
<dbReference type="InterPro" id="IPR036338">
    <property type="entry name" value="Aha1"/>
</dbReference>
<keyword evidence="4 5" id="KW-0175">Coiled coil</keyword>
<accession>A0A914HFY5</accession>
<dbReference type="SUPFAM" id="SSF103111">
    <property type="entry name" value="Activator of Hsp90 ATPase, Aha1"/>
    <property type="match status" value="1"/>
</dbReference>
<dbReference type="Gene3D" id="3.30.530.20">
    <property type="match status" value="1"/>
</dbReference>
<feature type="region of interest" description="Disordered" evidence="6">
    <location>
        <begin position="237"/>
        <end position="287"/>
    </location>
</feature>
<keyword evidence="3" id="KW-0597">Phosphoprotein</keyword>
<dbReference type="PANTHER" id="PTHR15711:SF22">
    <property type="entry name" value="RAP-GAP DOMAIN-CONTAINING PROTEIN"/>
    <property type="match status" value="1"/>
</dbReference>
<dbReference type="PROSITE" id="PS50085">
    <property type="entry name" value="RAPGAP"/>
    <property type="match status" value="1"/>
</dbReference>
<dbReference type="WBParaSite" id="Gr19_v10_g17153.t1">
    <property type="protein sequence ID" value="Gr19_v10_g17153.t1"/>
    <property type="gene ID" value="Gr19_v10_g17153"/>
</dbReference>
<dbReference type="InterPro" id="IPR035974">
    <property type="entry name" value="Rap/Ran-GAP_sf"/>
</dbReference>
<feature type="compositionally biased region" description="Low complexity" evidence="6">
    <location>
        <begin position="237"/>
        <end position="269"/>
    </location>
</feature>
<dbReference type="Pfam" id="PF09229">
    <property type="entry name" value="Aha1_N"/>
    <property type="match status" value="1"/>
</dbReference>
<comment type="similarity">
    <text evidence="1">Belongs to the AHA1 family.</text>
</comment>
<dbReference type="FunFam" id="3.40.50.11210:FF:000002">
    <property type="entry name" value="Signal-induced proliferation-associated 1-like protein 1"/>
    <property type="match status" value="1"/>
</dbReference>
<keyword evidence="8" id="KW-1185">Reference proteome</keyword>
<dbReference type="Gene3D" id="2.30.42.10">
    <property type="match status" value="1"/>
</dbReference>
<dbReference type="GO" id="GO:0051087">
    <property type="term" value="F:protein-folding chaperone binding"/>
    <property type="evidence" value="ECO:0007669"/>
    <property type="project" value="InterPro"/>
</dbReference>
<dbReference type="SUPFAM" id="SSF55961">
    <property type="entry name" value="Bet v1-like"/>
    <property type="match status" value="1"/>
</dbReference>
<dbReference type="InterPro" id="IPR000331">
    <property type="entry name" value="Rap/Ran_GAP_dom"/>
</dbReference>
<evidence type="ECO:0000313" key="9">
    <source>
        <dbReference type="WBParaSite" id="Gr19_v10_g17153.t1"/>
    </source>
</evidence>
<dbReference type="InterPro" id="IPR050989">
    <property type="entry name" value="Rap1_Ran_GAP"/>
</dbReference>
<sequence>MSVEESPLLKEFKTFLQATLVAFGSDGALFSLVNQKFSEDWEGSPSLKEYADKLGFGPKGVMKLMESIPDQVTIVMKPNGEVILKPVPMKETLDNLAKIDATNRELNTERMRRLHHQRPPPDVVAAQMAGLMPNWPPSLASQPLATMFFPGRRTASVGQQPPPPSKKVNANLIPLGPRRLPTCSSTNNIVNTDVGAQGGPLMMSQPKPPLPRLMTFFGPRQHAAVRNDFGDAVVQPPQQQTTVVPSSSAQSVPMSPSQQQKNKNSPQKSAVNDAGQKQQQKQTRRVNFGQGIRYLEMEALKRAESDAYYEEDFRASASPRSASPEPKHHDVFKSKSMEQMVLKEQNVVENNNKKDETPPTVKMETKLSADEQHELVSDANRPVAQEMKIKVDEKIFDNVGDYDEVEDAEVEDAESDWDFLDEDLDHDDWLEEDDNKECDDFLNKFERKYSTPVSGDIYRLVHLFRQNGGSFSNMDTLNKAYLDTYRTSLVSKERNRLLGAPTATRIAKDSFSKAAYPGLFRVSERKSSCYGVTLLPSLTGQFIDTSVFWSTKVSPDNDALFVPSASPLAIMPSCPPSTSASIKESLTPSPVQAMDTTAQKSVKQPECVDVQLAPFSGMDTVLNDYAVLLDSLREPPLSPPYIVDQIVRQDGIQHVVVKHLDTQNDHYVKMETIYSFPNELLKSNSTLAGMSRPFKMADHPGIAVTCFVVPTEKQQIHCFNAADKEENAIKPLCAILCKMAKWGEGDPRWIVEERPDATNVNNWHWVEKNATPWSQERLKGLLLNQSLEKGSIRIVFSDFKKLEGEATANNRKAKLIFFFEWTIDVNFIATICGSEIEYKGNVEIHNLSDENEAQEIEISTHVDTPGPHDNEIRHILSIDGLAFVRSQMASYVRELKEEFSKGIILPVDSKGAIRPQANDVVRQSKAKTEPIEEQKSLKTVGFELVETFKVPPDRLFEILTESQFVTAWSPNSSIDAREGGEFSLLGGVILGHFTNLAKDAQIAMAWRLKSYPPGHYAAVKFVLKDKGDSTNLELSADGVPEHLLEDTKTGFSRYYFQCIGKNKSLRFITFDHTNNRECAILPPPAPALFFYTPSLLAAPLIFMSGRARLGRQKRRMGAEANEREWILARRRPRARQMRGGGRARHSPSIHPAFHNQLEFQPEGNLSSTKCFTTERATANEQKQLRNNAGHWSPFGLLDDGKMIPPAACPSAAVEQSTGTPSANAQSNACAELAIVVSTAAEQQRHLPPPPALPPPSSSSASVSSANLLQCSLSQSSIHESAIGALRANSAIPPSSSGNGQLAQSEWHPASAQLCAYHDCRSLAYAWGLGTSTSSLETTRPTGASQAQSPSEDDPGDGKCNDLLANCPAFRNELGDEPIRRIALSRHTFSGQSQHIQQQQRINGRKRSPPEEAAETWHREHMASEDVSNVYLGGRLCASRQPRVVVEPLDLGSYYYRHCFAGRNHVEYVGMDESSGPICVSMVREESKDGTSTLHAIYRLILRVSDVLTMRVSVPDEALSDAANQDRSTRTLMRELLEVVCPQVHFGCLRPALSVPKVEELLLKIDEQPIYTRYKVGVLYCKAGQSTEEQMYNNEHSSPHFEEFLDFLGTRVRLRGFESYKGGLDTRGDTTGLYSIYTEHHSAQIMFHVSTMLPFTPNNKQQLYRKRHIGNDMVTIIFQEPDALPFSPITVRSHFQHVFIVVRACNPLTEGVTYRVAVSRAKDVPAFGSPVPASATFQKSAEFHDFLITKIINAENAVHRSRKFASMAARTRREALKDLLENYAGAAHSNEGASRIASRLLGGSVKRKERVVPKPVLDAAVRAAISWQVDVFDHSSGQRTPAVLGLSVDTLVLLSVPSGLAVFSTPTHSILGWIQAADGGVKIFFDHGDLLLLWCASPDGSERELVLLLKRLAAVTNGEEAKEVILHKNKAQAESFGFHVQEEGIVTDVDMNKSAWRVGLRQGSRIVELENAAFFTFSQEHIAILLVERSQIKVTMIAPASDGNPRRGCEDPNCPAVRGLECQQLLTPDSFARQPLAYQQMFALRDQQRRGDVKLSSNSSSESWGNSTPPPMSLMAVTERKKFSAPTFGSVANRAHPLETNSSVDSIQSRLNHRPQHTSFTGPSHPQKSQVSSSSAFGRARSDDVTTKPPVPPVSPKSSLQTTPVCGGNSEGVDRAQQNQRRRVSTDGELSRYQWCLQKTVAEKRELEAELEQYRAQLQAEQRAHESTRRQLQMIMEYCERFSIIPPPFEEEDEEL</sequence>
<evidence type="ECO:0000256" key="2">
    <source>
        <dbReference type="ARBA" id="ARBA00022468"/>
    </source>
</evidence>
<reference evidence="9" key="1">
    <citation type="submission" date="2022-11" db="UniProtKB">
        <authorList>
            <consortium name="WormBaseParasite"/>
        </authorList>
    </citation>
    <scope>IDENTIFICATION</scope>
</reference>
<evidence type="ECO:0000256" key="4">
    <source>
        <dbReference type="ARBA" id="ARBA00023054"/>
    </source>
</evidence>